<dbReference type="PRINTS" id="PR00189">
    <property type="entry name" value="TRNSTHYRETIN"/>
</dbReference>
<comment type="catalytic activity">
    <reaction evidence="1 8">
        <text>5-hydroxyisourate + H2O = 5-hydroxy-2-oxo-4-ureido-2,5-dihydro-1H-imidazole-5-carboxylate + H(+)</text>
        <dbReference type="Rhea" id="RHEA:23736"/>
        <dbReference type="ChEBI" id="CHEBI:15377"/>
        <dbReference type="ChEBI" id="CHEBI:15378"/>
        <dbReference type="ChEBI" id="CHEBI:18072"/>
        <dbReference type="ChEBI" id="CHEBI:58639"/>
        <dbReference type="EC" id="3.5.2.17"/>
    </reaction>
</comment>
<dbReference type="InterPro" id="IPR023419">
    <property type="entry name" value="Transthyretin_CS"/>
</dbReference>
<comment type="function">
    <text evidence="2">Catalyzes the hydrolysis of 5-hydroxyisourate (HIU) to 2-oxo-4-hydroxy-4-carboxy-5-ureidoimidazoline (OHCU).</text>
</comment>
<gene>
    <name evidence="10" type="ORF">MPSI1_002279</name>
</gene>
<dbReference type="Proteomes" id="UP001214628">
    <property type="component" value="Chromosome 3"/>
</dbReference>
<proteinExistence type="inferred from homology"/>
<evidence type="ECO:0000256" key="7">
    <source>
        <dbReference type="PIRSR" id="PIRSR600895-51"/>
    </source>
</evidence>
<comment type="similarity">
    <text evidence="3 8">Belongs to the transthyretin family. 5-hydroxyisourate hydrolase subfamily.</text>
</comment>
<feature type="domain" description="Transthyretin/hydroxyisourate hydrolase" evidence="9">
    <location>
        <begin position="3"/>
        <end position="107"/>
    </location>
</feature>
<reference evidence="10" key="1">
    <citation type="submission" date="2023-02" db="EMBL/GenBank/DDBJ databases">
        <title>Mating type loci evolution in Malassezia.</title>
        <authorList>
            <person name="Coelho M.A."/>
        </authorList>
    </citation>
    <scope>NUCLEOTIDE SEQUENCE</scope>
    <source>
        <strain evidence="10">CBS 14136</strain>
    </source>
</reference>
<name>A0AAF0FC84_9BASI</name>
<dbReference type="GO" id="GO:0006144">
    <property type="term" value="P:purine nucleobase metabolic process"/>
    <property type="evidence" value="ECO:0007669"/>
    <property type="project" value="UniProtKB-KW"/>
</dbReference>
<sequence>MTISTHVLDTSSGTPAKGVPFQLLSADDSQIAKGTTNADGRTQDLQGINLSSGTYRMIFDTTTYFTSQNIKDFFYPKVELYFTVTDPESHYHVPLILSPYGFSTYRGS</sequence>
<dbReference type="Pfam" id="PF00576">
    <property type="entry name" value="Transthyretin"/>
    <property type="match status" value="1"/>
</dbReference>
<dbReference type="InterPro" id="IPR000895">
    <property type="entry name" value="Transthyretin/HIU_hydrolase"/>
</dbReference>
<evidence type="ECO:0000313" key="10">
    <source>
        <dbReference type="EMBL" id="WFD43616.1"/>
    </source>
</evidence>
<comment type="subunit">
    <text evidence="4 8">Homotetramer.</text>
</comment>
<dbReference type="CDD" id="cd05822">
    <property type="entry name" value="TLP_HIUase"/>
    <property type="match status" value="1"/>
</dbReference>
<evidence type="ECO:0000256" key="8">
    <source>
        <dbReference type="RuleBase" id="RU361270"/>
    </source>
</evidence>
<dbReference type="PROSITE" id="PS00769">
    <property type="entry name" value="TRANSTHYRETIN_2"/>
    <property type="match status" value="1"/>
</dbReference>
<dbReference type="InterPro" id="IPR036817">
    <property type="entry name" value="Transthyretin/HIU_hydrolase_sf"/>
</dbReference>
<dbReference type="InterPro" id="IPR023416">
    <property type="entry name" value="Transthyretin/HIU_hydrolase_d"/>
</dbReference>
<feature type="binding site" evidence="7">
    <location>
        <position position="41"/>
    </location>
    <ligand>
        <name>substrate</name>
    </ligand>
</feature>
<dbReference type="GO" id="GO:0033971">
    <property type="term" value="F:hydroxyisourate hydrolase activity"/>
    <property type="evidence" value="ECO:0007669"/>
    <property type="project" value="UniProtKB-EC"/>
</dbReference>
<dbReference type="EC" id="3.5.2.17" evidence="8"/>
<accession>A0AAF0FC84</accession>
<protein>
    <recommendedName>
        <fullName evidence="8">5-hydroxyisourate hydrolase</fullName>
        <shortName evidence="8">HIU hydrolase</shortName>
        <shortName evidence="8">HIUHase</shortName>
        <ecNumber evidence="8">3.5.2.17</ecNumber>
    </recommendedName>
</protein>
<dbReference type="PANTHER" id="PTHR10395:SF7">
    <property type="entry name" value="5-HYDROXYISOURATE HYDROLASE"/>
    <property type="match status" value="1"/>
</dbReference>
<feature type="binding site" evidence="7">
    <location>
        <position position="6"/>
    </location>
    <ligand>
        <name>substrate</name>
    </ligand>
</feature>
<dbReference type="InterPro" id="IPR014306">
    <property type="entry name" value="Hydroxyisourate_hydrolase"/>
</dbReference>
<organism evidence="10 11">
    <name type="scientific">Malassezia psittaci</name>
    <dbReference type="NCBI Taxonomy" id="1821823"/>
    <lineage>
        <taxon>Eukaryota</taxon>
        <taxon>Fungi</taxon>
        <taxon>Dikarya</taxon>
        <taxon>Basidiomycota</taxon>
        <taxon>Ustilaginomycotina</taxon>
        <taxon>Malasseziomycetes</taxon>
        <taxon>Malasseziales</taxon>
        <taxon>Malasseziaceae</taxon>
        <taxon>Malassezia</taxon>
    </lineage>
</organism>
<evidence type="ECO:0000256" key="6">
    <source>
        <dbReference type="ARBA" id="ARBA00022801"/>
    </source>
</evidence>
<dbReference type="Gene3D" id="2.60.40.180">
    <property type="entry name" value="Transthyretin/hydroxyisourate hydrolase domain"/>
    <property type="match status" value="1"/>
</dbReference>
<dbReference type="NCBIfam" id="TIGR02962">
    <property type="entry name" value="hdxy_isourate"/>
    <property type="match status" value="1"/>
</dbReference>
<evidence type="ECO:0000256" key="2">
    <source>
        <dbReference type="ARBA" id="ARBA00002704"/>
    </source>
</evidence>
<evidence type="ECO:0000256" key="4">
    <source>
        <dbReference type="ARBA" id="ARBA00011881"/>
    </source>
</evidence>
<keyword evidence="11" id="KW-1185">Reference proteome</keyword>
<evidence type="ECO:0000313" key="11">
    <source>
        <dbReference type="Proteomes" id="UP001214628"/>
    </source>
</evidence>
<evidence type="ECO:0000259" key="9">
    <source>
        <dbReference type="Pfam" id="PF00576"/>
    </source>
</evidence>
<keyword evidence="5 8" id="KW-0659">Purine metabolism</keyword>
<feature type="binding site" evidence="7">
    <location>
        <position position="105"/>
    </location>
    <ligand>
        <name>substrate</name>
    </ligand>
</feature>
<dbReference type="PANTHER" id="PTHR10395">
    <property type="entry name" value="URICASE AND TRANSTHYRETIN-RELATED"/>
    <property type="match status" value="1"/>
</dbReference>
<dbReference type="SUPFAM" id="SSF49472">
    <property type="entry name" value="Transthyretin (synonym: prealbumin)"/>
    <property type="match status" value="1"/>
</dbReference>
<dbReference type="AlphaFoldDB" id="A0AAF0FC84"/>
<evidence type="ECO:0000256" key="3">
    <source>
        <dbReference type="ARBA" id="ARBA00009850"/>
    </source>
</evidence>
<dbReference type="EMBL" id="CP118377">
    <property type="protein sequence ID" value="WFD43616.1"/>
    <property type="molecule type" value="Genomic_DNA"/>
</dbReference>
<evidence type="ECO:0000256" key="5">
    <source>
        <dbReference type="ARBA" id="ARBA00022631"/>
    </source>
</evidence>
<evidence type="ECO:0000256" key="1">
    <source>
        <dbReference type="ARBA" id="ARBA00001043"/>
    </source>
</evidence>
<keyword evidence="6 8" id="KW-0378">Hydrolase</keyword>